<evidence type="ECO:0000256" key="2">
    <source>
        <dbReference type="ARBA" id="ARBA00022801"/>
    </source>
</evidence>
<evidence type="ECO:0000259" key="3">
    <source>
        <dbReference type="Pfam" id="PF14541"/>
    </source>
</evidence>
<keyword evidence="2" id="KW-0378">Hydrolase</keyword>
<evidence type="ECO:0000313" key="4">
    <source>
        <dbReference type="EMBL" id="KAK4775320.1"/>
    </source>
</evidence>
<dbReference type="Proteomes" id="UP001346149">
    <property type="component" value="Unassembled WGS sequence"/>
</dbReference>
<dbReference type="PANTHER" id="PTHR47967:SF14">
    <property type="entry name" value="EUKARYOTIC ASPARTYL PROTEASE FAMILY PROTEIN"/>
    <property type="match status" value="1"/>
</dbReference>
<keyword evidence="1" id="KW-0645">Protease</keyword>
<feature type="domain" description="Xylanase inhibitor C-terminal" evidence="3">
    <location>
        <begin position="66"/>
        <end position="110"/>
    </location>
</feature>
<evidence type="ECO:0000256" key="1">
    <source>
        <dbReference type="ARBA" id="ARBA00022670"/>
    </source>
</evidence>
<organism evidence="4 5">
    <name type="scientific">Trapa natans</name>
    <name type="common">Water chestnut</name>
    <dbReference type="NCBI Taxonomy" id="22666"/>
    <lineage>
        <taxon>Eukaryota</taxon>
        <taxon>Viridiplantae</taxon>
        <taxon>Streptophyta</taxon>
        <taxon>Embryophyta</taxon>
        <taxon>Tracheophyta</taxon>
        <taxon>Spermatophyta</taxon>
        <taxon>Magnoliopsida</taxon>
        <taxon>eudicotyledons</taxon>
        <taxon>Gunneridae</taxon>
        <taxon>Pentapetalae</taxon>
        <taxon>rosids</taxon>
        <taxon>malvids</taxon>
        <taxon>Myrtales</taxon>
        <taxon>Lythraceae</taxon>
        <taxon>Trapa</taxon>
    </lineage>
</organism>
<dbReference type="GO" id="GO:0006508">
    <property type="term" value="P:proteolysis"/>
    <property type="evidence" value="ECO:0007669"/>
    <property type="project" value="UniProtKB-KW"/>
</dbReference>
<dbReference type="InterPro" id="IPR051708">
    <property type="entry name" value="Plant_Aspart_Prot_A1"/>
</dbReference>
<sequence length="148" mass="15976">MAVGVIASETMVFETTDEGQAPLGGKFSHCFGDLRNPKYEYNMLLFGDGAILEGDVTPIETHLVFYYVTLVGISVGEEKLDIDPSVFRLGLRGEGGVLVDSGSTFTTMVKGAMFLQMEKDLLCMAVVPSGKKRDSLTIIGNLDVFPEG</sequence>
<proteinExistence type="predicted"/>
<dbReference type="InterPro" id="IPR032799">
    <property type="entry name" value="TAXi_C"/>
</dbReference>
<evidence type="ECO:0000313" key="5">
    <source>
        <dbReference type="Proteomes" id="UP001346149"/>
    </source>
</evidence>
<dbReference type="Pfam" id="PF14541">
    <property type="entry name" value="TAXi_C"/>
    <property type="match status" value="1"/>
</dbReference>
<dbReference type="GO" id="GO:0005576">
    <property type="term" value="C:extracellular region"/>
    <property type="evidence" value="ECO:0007669"/>
    <property type="project" value="TreeGrafter"/>
</dbReference>
<accession>A0AAN7KYD2</accession>
<comment type="caution">
    <text evidence="4">The sequence shown here is derived from an EMBL/GenBank/DDBJ whole genome shotgun (WGS) entry which is preliminary data.</text>
</comment>
<dbReference type="InterPro" id="IPR021109">
    <property type="entry name" value="Peptidase_aspartic_dom_sf"/>
</dbReference>
<dbReference type="AlphaFoldDB" id="A0AAN7KYD2"/>
<dbReference type="GO" id="GO:0008233">
    <property type="term" value="F:peptidase activity"/>
    <property type="evidence" value="ECO:0007669"/>
    <property type="project" value="UniProtKB-KW"/>
</dbReference>
<dbReference type="SUPFAM" id="SSF50630">
    <property type="entry name" value="Acid proteases"/>
    <property type="match status" value="1"/>
</dbReference>
<dbReference type="Gene3D" id="2.40.70.10">
    <property type="entry name" value="Acid Proteases"/>
    <property type="match status" value="1"/>
</dbReference>
<keyword evidence="5" id="KW-1185">Reference proteome</keyword>
<protein>
    <recommendedName>
        <fullName evidence="3">Xylanase inhibitor C-terminal domain-containing protein</fullName>
    </recommendedName>
</protein>
<name>A0AAN7KYD2_TRANT</name>
<reference evidence="4 5" key="1">
    <citation type="journal article" date="2023" name="Hortic Res">
        <title>Pangenome of water caltrop reveals structural variations and asymmetric subgenome divergence after allopolyploidization.</title>
        <authorList>
            <person name="Zhang X."/>
            <person name="Chen Y."/>
            <person name="Wang L."/>
            <person name="Yuan Y."/>
            <person name="Fang M."/>
            <person name="Shi L."/>
            <person name="Lu R."/>
            <person name="Comes H.P."/>
            <person name="Ma Y."/>
            <person name="Chen Y."/>
            <person name="Huang G."/>
            <person name="Zhou Y."/>
            <person name="Zheng Z."/>
            <person name="Qiu Y."/>
        </authorList>
    </citation>
    <scope>NUCLEOTIDE SEQUENCE [LARGE SCALE GENOMIC DNA]</scope>
    <source>
        <strain evidence="4">F231</strain>
    </source>
</reference>
<gene>
    <name evidence="4" type="ORF">SAY86_010255</name>
</gene>
<dbReference type="PANTHER" id="PTHR47967">
    <property type="entry name" value="OS07G0603500 PROTEIN-RELATED"/>
    <property type="match status" value="1"/>
</dbReference>
<dbReference type="EMBL" id="JAXQNO010000019">
    <property type="protein sequence ID" value="KAK4775320.1"/>
    <property type="molecule type" value="Genomic_DNA"/>
</dbReference>